<evidence type="ECO:0000259" key="3">
    <source>
        <dbReference type="PROSITE" id="PS50158"/>
    </source>
</evidence>
<dbReference type="SUPFAM" id="SSF63748">
    <property type="entry name" value="Tudor/PWWP/MBT"/>
    <property type="match status" value="1"/>
</dbReference>
<feature type="region of interest" description="Disordered" evidence="2">
    <location>
        <begin position="474"/>
        <end position="579"/>
    </location>
</feature>
<dbReference type="SMART" id="SM00343">
    <property type="entry name" value="ZnF_C2HC"/>
    <property type="match status" value="1"/>
</dbReference>
<dbReference type="SUPFAM" id="SSF57756">
    <property type="entry name" value="Retrovirus zinc finger-like domains"/>
    <property type="match status" value="1"/>
</dbReference>
<feature type="domain" description="CCHC-type" evidence="3">
    <location>
        <begin position="460"/>
        <end position="475"/>
    </location>
</feature>
<name>A0AAD9KYI0_RIDPI</name>
<keyword evidence="5" id="KW-1185">Reference proteome</keyword>
<comment type="caution">
    <text evidence="4">The sequence shown here is derived from an EMBL/GenBank/DDBJ whole genome shotgun (WGS) entry which is preliminary data.</text>
</comment>
<feature type="compositionally biased region" description="Basic and acidic residues" evidence="2">
    <location>
        <begin position="345"/>
        <end position="369"/>
    </location>
</feature>
<feature type="compositionally biased region" description="Low complexity" evidence="2">
    <location>
        <begin position="513"/>
        <end position="525"/>
    </location>
</feature>
<dbReference type="InterPro" id="IPR002999">
    <property type="entry name" value="Tudor"/>
</dbReference>
<dbReference type="Pfam" id="PF00567">
    <property type="entry name" value="TUDOR"/>
    <property type="match status" value="1"/>
</dbReference>
<dbReference type="EMBL" id="JAODUO010000475">
    <property type="protein sequence ID" value="KAK2179736.1"/>
    <property type="molecule type" value="Genomic_DNA"/>
</dbReference>
<evidence type="ECO:0000313" key="4">
    <source>
        <dbReference type="EMBL" id="KAK2179736.1"/>
    </source>
</evidence>
<organism evidence="4 5">
    <name type="scientific">Ridgeia piscesae</name>
    <name type="common">Tubeworm</name>
    <dbReference type="NCBI Taxonomy" id="27915"/>
    <lineage>
        <taxon>Eukaryota</taxon>
        <taxon>Metazoa</taxon>
        <taxon>Spiralia</taxon>
        <taxon>Lophotrochozoa</taxon>
        <taxon>Annelida</taxon>
        <taxon>Polychaeta</taxon>
        <taxon>Sedentaria</taxon>
        <taxon>Canalipalpata</taxon>
        <taxon>Sabellida</taxon>
        <taxon>Siboglinidae</taxon>
        <taxon>Ridgeia</taxon>
    </lineage>
</organism>
<feature type="compositionally biased region" description="Polar residues" evidence="2">
    <location>
        <begin position="324"/>
        <end position="333"/>
    </location>
</feature>
<accession>A0AAD9KYI0</accession>
<keyword evidence="1" id="KW-0863">Zinc-finger</keyword>
<evidence type="ECO:0000256" key="2">
    <source>
        <dbReference type="SAM" id="MobiDB-lite"/>
    </source>
</evidence>
<reference evidence="4" key="1">
    <citation type="journal article" date="2023" name="Mol. Biol. Evol.">
        <title>Third-Generation Sequencing Reveals the Adaptive Role of the Epigenome in Three Deep-Sea Polychaetes.</title>
        <authorList>
            <person name="Perez M."/>
            <person name="Aroh O."/>
            <person name="Sun Y."/>
            <person name="Lan Y."/>
            <person name="Juniper S.K."/>
            <person name="Young C.R."/>
            <person name="Angers B."/>
            <person name="Qian P.Y."/>
        </authorList>
    </citation>
    <scope>NUCLEOTIDE SEQUENCE</scope>
    <source>
        <strain evidence="4">R07B-5</strain>
    </source>
</reference>
<keyword evidence="1" id="KW-0479">Metal-binding</keyword>
<dbReference type="GO" id="GO:0003676">
    <property type="term" value="F:nucleic acid binding"/>
    <property type="evidence" value="ECO:0007669"/>
    <property type="project" value="InterPro"/>
</dbReference>
<feature type="region of interest" description="Disordered" evidence="2">
    <location>
        <begin position="307"/>
        <end position="373"/>
    </location>
</feature>
<dbReference type="AlphaFoldDB" id="A0AAD9KYI0"/>
<dbReference type="PROSITE" id="PS50158">
    <property type="entry name" value="ZF_CCHC"/>
    <property type="match status" value="1"/>
</dbReference>
<proteinExistence type="predicted"/>
<sequence length="579" mass="62213">MSRWRVMVLTIFRETANISASVHHVTPGILVLSPGEKDSWHRGRVSEVRGNKVDVCLIDCGRNISVNVQSLKELCKRFHRIPYQAVMCSIARKDYTQFGEKGQQLFKEKVRGRELLVKVITVGGTGSFVFVDLLDCFGPEPCNIYQLIYDTIPEERPVKQIPQPGAPLQTCVRNGEQGEAVVSYPYVTVPASMQSGMPVSLMPYHPVPVLGDSGSAEPVRLMPEADPRSKSMGYMSSMPFYTQSAVYPPNTKYSMQTQVLQSGGMPVDSSPCASTMPAAAYVPHHNAAGTFCAKATMQGSGDATHNHVAYIPSSLPGGAHQDMHGSQPSSATGSEIECDDDAWTEDDRKAKQVDKHNWRQRPEHQDRHYHGGSGGQLWRLCVLAVVEVNCGVSGGQLWCLCVLAVAEVNGGVSGGQLWCLCVLAVAEVNGGVSGGQLRCLCVLAVVEVNCAEAHGVGGVCWGCQKRGHVNRDCPNYNRRPNPMDAPGSWPSKGRDPKRGGSGGGGGSRGGPRGVDSSRGSASGHRSSGGRKHRNSRPSGGRQNYTGDESGPVASSGSRMGGRKSSWQATESWEDCIPHV</sequence>
<protein>
    <recommendedName>
        <fullName evidence="3">CCHC-type domain-containing protein</fullName>
    </recommendedName>
</protein>
<dbReference type="GO" id="GO:0008270">
    <property type="term" value="F:zinc ion binding"/>
    <property type="evidence" value="ECO:0007669"/>
    <property type="project" value="UniProtKB-KW"/>
</dbReference>
<dbReference type="Gene3D" id="2.30.30.140">
    <property type="match status" value="1"/>
</dbReference>
<feature type="compositionally biased region" description="Gly residues" evidence="2">
    <location>
        <begin position="499"/>
        <end position="512"/>
    </location>
</feature>
<gene>
    <name evidence="4" type="ORF">NP493_475g02014</name>
</gene>
<dbReference type="Proteomes" id="UP001209878">
    <property type="component" value="Unassembled WGS sequence"/>
</dbReference>
<evidence type="ECO:0000313" key="5">
    <source>
        <dbReference type="Proteomes" id="UP001209878"/>
    </source>
</evidence>
<keyword evidence="1" id="KW-0862">Zinc</keyword>
<dbReference type="InterPro" id="IPR036875">
    <property type="entry name" value="Znf_CCHC_sf"/>
</dbReference>
<dbReference type="InterPro" id="IPR001878">
    <property type="entry name" value="Znf_CCHC"/>
</dbReference>
<evidence type="ECO:0000256" key="1">
    <source>
        <dbReference type="PROSITE-ProRule" id="PRU00047"/>
    </source>
</evidence>
<feature type="compositionally biased region" description="Low complexity" evidence="2">
    <location>
        <begin position="554"/>
        <end position="565"/>
    </location>
</feature>